<protein>
    <recommendedName>
        <fullName evidence="5">EF-hand domain-containing protein</fullName>
    </recommendedName>
</protein>
<dbReference type="EMBL" id="DAKRPA010000012">
    <property type="protein sequence ID" value="DBA04031.1"/>
    <property type="molecule type" value="Genomic_DNA"/>
</dbReference>
<feature type="coiled-coil region" evidence="2">
    <location>
        <begin position="52"/>
        <end position="79"/>
    </location>
</feature>
<keyword evidence="2" id="KW-0175">Coiled coil</keyword>
<dbReference type="AlphaFoldDB" id="A0AAV2Z9D0"/>
<keyword evidence="1" id="KW-0106">Calcium</keyword>
<accession>A0AAV2Z9D0</accession>
<sequence length="444" mass="51253">MPAKADTLRKLTRYSCSGCGAKELYLYCWKGCRNIQNMKPFYIETKEVYEEVDTLRETIYEQEVRIRELESELTVTQNQKHQSLEFLLKETQKLPELLPLTKEQKERRTYPSHLPEWRVVAMKMIRDCFDSDGDGKLNRAELDALKNHLGQSNKNSRSIREDIDGTLGKAVEVDVDGLLAVYERRGNTQLLHDLRSLNIHFGSLCMKPRIICGMNNVVTEQDLPLQCLLTFRNRACNRLREGYAEVKAEVEKKNVEVGALRSEQTKLTSELQIFRGNGIDVWLTLQLHCQIGLTCFRILPTMLAGDLGKAKTELVAAKRAVVDLRALVEDQVSEREKWQRYCWELEERVHDAVHSSQEKEVSCHHIHILDDLVLTPVYQRDLWKTRDAKKEETRKNMRLYIESQRGKKHFLTPAQTAVRCETQMQVMGPEGVSDGDSLTSSDID</sequence>
<organism evidence="3 4">
    <name type="scientific">Lagenidium giganteum</name>
    <dbReference type="NCBI Taxonomy" id="4803"/>
    <lineage>
        <taxon>Eukaryota</taxon>
        <taxon>Sar</taxon>
        <taxon>Stramenopiles</taxon>
        <taxon>Oomycota</taxon>
        <taxon>Peronosporomycetes</taxon>
        <taxon>Pythiales</taxon>
        <taxon>Pythiaceae</taxon>
    </lineage>
</organism>
<dbReference type="InterPro" id="IPR018247">
    <property type="entry name" value="EF_Hand_1_Ca_BS"/>
</dbReference>
<proteinExistence type="predicted"/>
<reference evidence="3" key="1">
    <citation type="submission" date="2022-11" db="EMBL/GenBank/DDBJ databases">
        <authorList>
            <person name="Morgan W.R."/>
            <person name="Tartar A."/>
        </authorList>
    </citation>
    <scope>NUCLEOTIDE SEQUENCE</scope>
    <source>
        <strain evidence="3">ARSEF 373</strain>
    </source>
</reference>
<gene>
    <name evidence="3" type="ORF">N0F65_009378</name>
</gene>
<feature type="coiled-coil region" evidence="2">
    <location>
        <begin position="236"/>
        <end position="263"/>
    </location>
</feature>
<name>A0AAV2Z9D0_9STRA</name>
<evidence type="ECO:0008006" key="5">
    <source>
        <dbReference type="Google" id="ProtNLM"/>
    </source>
</evidence>
<dbReference type="PROSITE" id="PS00018">
    <property type="entry name" value="EF_HAND_1"/>
    <property type="match status" value="1"/>
</dbReference>
<evidence type="ECO:0000256" key="2">
    <source>
        <dbReference type="SAM" id="Coils"/>
    </source>
</evidence>
<dbReference type="SUPFAM" id="SSF47473">
    <property type="entry name" value="EF-hand"/>
    <property type="match status" value="1"/>
</dbReference>
<evidence type="ECO:0000313" key="4">
    <source>
        <dbReference type="Proteomes" id="UP001146120"/>
    </source>
</evidence>
<keyword evidence="4" id="KW-1185">Reference proteome</keyword>
<dbReference type="Proteomes" id="UP001146120">
    <property type="component" value="Unassembled WGS sequence"/>
</dbReference>
<reference evidence="3" key="2">
    <citation type="journal article" date="2023" name="Microbiol Resour">
        <title>Decontamination and Annotation of the Draft Genome Sequence of the Oomycete Lagenidium giganteum ARSEF 373.</title>
        <authorList>
            <person name="Morgan W.R."/>
            <person name="Tartar A."/>
        </authorList>
    </citation>
    <scope>NUCLEOTIDE SEQUENCE</scope>
    <source>
        <strain evidence="3">ARSEF 373</strain>
    </source>
</reference>
<dbReference type="InterPro" id="IPR011992">
    <property type="entry name" value="EF-hand-dom_pair"/>
</dbReference>
<comment type="caution">
    <text evidence="3">The sequence shown here is derived from an EMBL/GenBank/DDBJ whole genome shotgun (WGS) entry which is preliminary data.</text>
</comment>
<evidence type="ECO:0000256" key="1">
    <source>
        <dbReference type="ARBA" id="ARBA00022837"/>
    </source>
</evidence>
<evidence type="ECO:0000313" key="3">
    <source>
        <dbReference type="EMBL" id="DBA04031.1"/>
    </source>
</evidence>